<keyword evidence="4" id="KW-1185">Reference proteome</keyword>
<dbReference type="NCBIfam" id="TIGR03185">
    <property type="entry name" value="DNA_S_dndD"/>
    <property type="match status" value="1"/>
</dbReference>
<dbReference type="GO" id="GO:0016887">
    <property type="term" value="F:ATP hydrolysis activity"/>
    <property type="evidence" value="ECO:0007669"/>
    <property type="project" value="InterPro"/>
</dbReference>
<gene>
    <name evidence="3" type="ORF">SAMN04489759_104353</name>
</gene>
<dbReference type="InterPro" id="IPR027417">
    <property type="entry name" value="P-loop_NTPase"/>
</dbReference>
<organism evidence="3 4">
    <name type="scientific">Sulfitobacter delicatus</name>
    <dbReference type="NCBI Taxonomy" id="218672"/>
    <lineage>
        <taxon>Bacteria</taxon>
        <taxon>Pseudomonadati</taxon>
        <taxon>Pseudomonadota</taxon>
        <taxon>Alphaproteobacteria</taxon>
        <taxon>Rhodobacterales</taxon>
        <taxon>Roseobacteraceae</taxon>
        <taxon>Sulfitobacter</taxon>
    </lineage>
</organism>
<keyword evidence="1" id="KW-0175">Coiled coil</keyword>
<feature type="coiled-coil region" evidence="1">
    <location>
        <begin position="286"/>
        <end position="313"/>
    </location>
</feature>
<feature type="domain" description="Rad50/SbcC-type AAA" evidence="2">
    <location>
        <begin position="5"/>
        <end position="308"/>
    </location>
</feature>
<evidence type="ECO:0000256" key="1">
    <source>
        <dbReference type="SAM" id="Coils"/>
    </source>
</evidence>
<evidence type="ECO:0000259" key="2">
    <source>
        <dbReference type="Pfam" id="PF13476"/>
    </source>
</evidence>
<dbReference type="AlphaFoldDB" id="A0A1G7RDV0"/>
<dbReference type="PANTHER" id="PTHR32114">
    <property type="entry name" value="ABC TRANSPORTER ABCH.3"/>
    <property type="match status" value="1"/>
</dbReference>
<dbReference type="Gene3D" id="3.40.50.300">
    <property type="entry name" value="P-loop containing nucleotide triphosphate hydrolases"/>
    <property type="match status" value="2"/>
</dbReference>
<dbReference type="Pfam" id="PF13476">
    <property type="entry name" value="AAA_23"/>
    <property type="match status" value="1"/>
</dbReference>
<proteinExistence type="predicted"/>
<dbReference type="SUPFAM" id="SSF52540">
    <property type="entry name" value="P-loop containing nucleoside triphosphate hydrolases"/>
    <property type="match status" value="1"/>
</dbReference>
<dbReference type="STRING" id="218672.SAMN04489759_104353"/>
<sequence length="694" mass="77847">MYISQITLRDWKAYTTANFEFPAPSSDKNIILIGAPNGYGKTSLFEAIVLGMFGRDGLPLIARSPFSGGDKERLATSYKAFLEKALHRGATQAGRNSCSVKLTFIDDDDEPLEIQRIWHFNDAGIYRPQDEEIHIFQGTTRKAVGAGALQGNERADWFREFIAENLLPFTLAHFFMFDGEQVSVLAEREMSAQVRSGIEGLLGIPVLKTLAKDLRAYAEVRRKDSPNVSDKTIEKLELDRHQLTFEHDKKAERFAEIEPTLTELKEEREHLTRELASFGAGSQALLQEQFEQIKNYERSIEQGRSQLEELMMKDIALALSGLGLRESVKERLASETVRERWESGRKQGDSNLERFIGAVDSGMEAIDPALSESQRGGVLDSARAAWEKLWYPPPDNCAEDYLHPYLNELERSKVIDRLNELDELGAPAIVELLNVIATNEEALKRLQDEVTRTEAVAPHVDKKRERLTQLNGEIQQLDQEIGALKREMSALESQINQKNTDLTKLAGQWDQAKPSVRRAMRALKVASMVDDIVAKAVPSQIDAIAAAMTEAHRSMAHKKDLVERIAIDENCDVKLLNTDGMDLRGYDLSAGEKQIFTQALISAVSSVSGRGFPMVVDTPLGRLDIEHRKGVLNHLVQREHQVILLSTNTEVVGEYLREIAPHVQKKYLVNFERVGDIGQSSARPGYFEEPEGVA</sequence>
<dbReference type="RefSeq" id="WP_093741862.1">
    <property type="nucleotide sequence ID" value="NZ_FNBP01000004.1"/>
</dbReference>
<accession>A0A1G7RDV0</accession>
<feature type="coiled-coil region" evidence="1">
    <location>
        <begin position="429"/>
        <end position="508"/>
    </location>
</feature>
<name>A0A1G7RDV0_9RHOB</name>
<dbReference type="InterPro" id="IPR038729">
    <property type="entry name" value="Rad50/SbcC_AAA"/>
</dbReference>
<reference evidence="4" key="1">
    <citation type="submission" date="2016-10" db="EMBL/GenBank/DDBJ databases">
        <authorList>
            <person name="Varghese N."/>
            <person name="Submissions S."/>
        </authorList>
    </citation>
    <scope>NUCLEOTIDE SEQUENCE [LARGE SCALE GENOMIC DNA]</scope>
    <source>
        <strain evidence="4">DSM 16477</strain>
    </source>
</reference>
<protein>
    <submittedName>
        <fullName evidence="3">DNA sulfur modification protein DndD</fullName>
    </submittedName>
</protein>
<dbReference type="EMBL" id="FNBP01000004">
    <property type="protein sequence ID" value="SDG08913.1"/>
    <property type="molecule type" value="Genomic_DNA"/>
</dbReference>
<dbReference type="Proteomes" id="UP000199399">
    <property type="component" value="Unassembled WGS sequence"/>
</dbReference>
<evidence type="ECO:0000313" key="4">
    <source>
        <dbReference type="Proteomes" id="UP000199399"/>
    </source>
</evidence>
<dbReference type="PANTHER" id="PTHR32114:SF2">
    <property type="entry name" value="ABC TRANSPORTER ABCH.3"/>
    <property type="match status" value="1"/>
</dbReference>
<dbReference type="Gene3D" id="1.20.5.340">
    <property type="match status" value="1"/>
</dbReference>
<evidence type="ECO:0000313" key="3">
    <source>
        <dbReference type="EMBL" id="SDG08913.1"/>
    </source>
</evidence>
<dbReference type="GO" id="GO:0006302">
    <property type="term" value="P:double-strand break repair"/>
    <property type="evidence" value="ECO:0007669"/>
    <property type="project" value="InterPro"/>
</dbReference>
<dbReference type="OrthoDB" id="9795626at2"/>
<dbReference type="InterPro" id="IPR017599">
    <property type="entry name" value="DNA_S_DndD"/>
</dbReference>